<dbReference type="Pfam" id="PF08387">
    <property type="entry name" value="FBD"/>
    <property type="match status" value="1"/>
</dbReference>
<evidence type="ECO:0000256" key="1">
    <source>
        <dbReference type="SAM" id="MobiDB-lite"/>
    </source>
</evidence>
<dbReference type="AlphaFoldDB" id="A0A8T0QUX6"/>
<keyword evidence="5" id="KW-1185">Reference proteome</keyword>
<reference evidence="4" key="1">
    <citation type="submission" date="2020-05" db="EMBL/GenBank/DDBJ databases">
        <title>WGS assembly of Panicum virgatum.</title>
        <authorList>
            <person name="Lovell J.T."/>
            <person name="Jenkins J."/>
            <person name="Shu S."/>
            <person name="Juenger T.E."/>
            <person name="Schmutz J."/>
        </authorList>
    </citation>
    <scope>NUCLEOTIDE SEQUENCE</scope>
    <source>
        <strain evidence="4">AP13</strain>
    </source>
</reference>
<dbReference type="PANTHER" id="PTHR32141:SF150">
    <property type="entry name" value="FBD DOMAIN-CONTAINING PROTEIN"/>
    <property type="match status" value="1"/>
</dbReference>
<dbReference type="InterPro" id="IPR006566">
    <property type="entry name" value="FBD"/>
</dbReference>
<evidence type="ECO:0008006" key="6">
    <source>
        <dbReference type="Google" id="ProtNLM"/>
    </source>
</evidence>
<evidence type="ECO:0000259" key="2">
    <source>
        <dbReference type="Pfam" id="PF08387"/>
    </source>
</evidence>
<dbReference type="Pfam" id="PF24758">
    <property type="entry name" value="LRR_At5g56370"/>
    <property type="match status" value="1"/>
</dbReference>
<feature type="domain" description="FBD" evidence="2">
    <location>
        <begin position="390"/>
        <end position="429"/>
    </location>
</feature>
<dbReference type="Proteomes" id="UP000823388">
    <property type="component" value="Chromosome 6N"/>
</dbReference>
<feature type="region of interest" description="Disordered" evidence="1">
    <location>
        <begin position="23"/>
        <end position="69"/>
    </location>
</feature>
<organism evidence="4 5">
    <name type="scientific">Panicum virgatum</name>
    <name type="common">Blackwell switchgrass</name>
    <dbReference type="NCBI Taxonomy" id="38727"/>
    <lineage>
        <taxon>Eukaryota</taxon>
        <taxon>Viridiplantae</taxon>
        <taxon>Streptophyta</taxon>
        <taxon>Embryophyta</taxon>
        <taxon>Tracheophyta</taxon>
        <taxon>Spermatophyta</taxon>
        <taxon>Magnoliopsida</taxon>
        <taxon>Liliopsida</taxon>
        <taxon>Poales</taxon>
        <taxon>Poaceae</taxon>
        <taxon>PACMAD clade</taxon>
        <taxon>Panicoideae</taxon>
        <taxon>Panicodae</taxon>
        <taxon>Paniceae</taxon>
        <taxon>Panicinae</taxon>
        <taxon>Panicum</taxon>
        <taxon>Panicum sect. Hiantes</taxon>
    </lineage>
</organism>
<sequence length="501" mass="56620">MGRSVSVCFRVQTTARDRVMDVVTTRSTQRRRLDLDDEPRPLGQQPPPGGGGGDEHDDEGRLDLISRLPDDDGARTQVLSRRWCPLWRSAPLNLEADGFAAAQAILASHQGGPGRRFSLTWRGHHLDGFSAVDDVLRPPGLDGLQEFELRYSPSAIIDTDFRLDPAPLSVFRFSPTLRVFTVHCRRRRLQFPTACPVLHLPRLEQLTLKGVVISETTLHGILSSCLVLQSLVLQANAGYRHLRISSPTLRSLGVWANTSREGMLQQINIEDAPLLERLFTDGVCYGGNGQQIQVIRAPKLKILGYLADCVSESEFGIRILKKMEFLSLPNSSAMRTVTILALDVAPDNPDVVVDFLTWFPCVEKLHLSMRHWKMIKRGKPKNARRHVSLECLDQHLKMLELKSYRGDMWEVSLVRFFLSNARVLESLKFLADRGEYSTEWIANQRKQQHWSTRASRGVTICFAPDPDHRRSTCAPTKHIHNLALHDPFDTSACTCLNDEWN</sequence>
<accession>A0A8T0QUX6</accession>
<feature type="compositionally biased region" description="Basic and acidic residues" evidence="1">
    <location>
        <begin position="58"/>
        <end position="69"/>
    </location>
</feature>
<dbReference type="SUPFAM" id="SSF52047">
    <property type="entry name" value="RNI-like"/>
    <property type="match status" value="1"/>
</dbReference>
<name>A0A8T0QUX6_PANVG</name>
<dbReference type="InterPro" id="IPR055302">
    <property type="entry name" value="F-box_dom-containing"/>
</dbReference>
<proteinExistence type="predicted"/>
<gene>
    <name evidence="4" type="ORF">PVAP13_6NG041260</name>
</gene>
<feature type="domain" description="F-box/LRR-repeat protein 15/At3g58940/PEG3-like LRR" evidence="3">
    <location>
        <begin position="133"/>
        <end position="366"/>
    </location>
</feature>
<evidence type="ECO:0000313" key="4">
    <source>
        <dbReference type="EMBL" id="KAG2576725.1"/>
    </source>
</evidence>
<dbReference type="EMBL" id="CM029048">
    <property type="protein sequence ID" value="KAG2576725.1"/>
    <property type="molecule type" value="Genomic_DNA"/>
</dbReference>
<comment type="caution">
    <text evidence="4">The sequence shown here is derived from an EMBL/GenBank/DDBJ whole genome shotgun (WGS) entry which is preliminary data.</text>
</comment>
<protein>
    <recommendedName>
        <fullName evidence="6">FBD domain-containing protein</fullName>
    </recommendedName>
</protein>
<dbReference type="PANTHER" id="PTHR32141">
    <property type="match status" value="1"/>
</dbReference>
<evidence type="ECO:0000259" key="3">
    <source>
        <dbReference type="Pfam" id="PF24758"/>
    </source>
</evidence>
<dbReference type="InterPro" id="IPR055411">
    <property type="entry name" value="LRR_FXL15/At3g58940/PEG3-like"/>
</dbReference>
<evidence type="ECO:0000313" key="5">
    <source>
        <dbReference type="Proteomes" id="UP000823388"/>
    </source>
</evidence>
<feature type="compositionally biased region" description="Basic and acidic residues" evidence="1">
    <location>
        <begin position="31"/>
        <end position="40"/>
    </location>
</feature>